<reference evidence="2" key="1">
    <citation type="submission" date="2014-12" db="EMBL/GenBank/DDBJ databases">
        <title>Parallel Evolution in Life History Adaptation Evident in the Tissue-Specific Poeciliopsis prolifica transcriptome.</title>
        <authorList>
            <person name="Jue N.K."/>
            <person name="Foley R.J."/>
            <person name="Obergfell C."/>
            <person name="Reznick D.N."/>
            <person name="O'Neill R.J."/>
            <person name="O'Neill M.J."/>
        </authorList>
    </citation>
    <scope>NUCLEOTIDE SEQUENCE</scope>
</reference>
<evidence type="ECO:0000313" key="2">
    <source>
        <dbReference type="EMBL" id="JAO05755.1"/>
    </source>
</evidence>
<proteinExistence type="predicted"/>
<dbReference type="EMBL" id="GBYX01475922">
    <property type="protein sequence ID" value="JAO05755.1"/>
    <property type="molecule type" value="Transcribed_RNA"/>
</dbReference>
<feature type="region of interest" description="Disordered" evidence="1">
    <location>
        <begin position="1"/>
        <end position="34"/>
    </location>
</feature>
<gene>
    <name evidence="2" type="primary">PPUP8492</name>
</gene>
<accession>A0A0S7EQU8</accession>
<protein>
    <submittedName>
        <fullName evidence="2">PPUP8492</fullName>
    </submittedName>
</protein>
<evidence type="ECO:0000256" key="1">
    <source>
        <dbReference type="SAM" id="MobiDB-lite"/>
    </source>
</evidence>
<dbReference type="AlphaFoldDB" id="A0A0S7EQU8"/>
<sequence>MKRLRAAAEQGTKAGDKTQETQTIGGDSAVNMKPLRKPGVLEKNTSRTLSYSKIQQNCATAFICPCELEVPAQCRKQKHFAKFNPSHKQKSDVLGSESHSVPFPFFI</sequence>
<organism evidence="2">
    <name type="scientific">Poeciliopsis prolifica</name>
    <name type="common">blackstripe livebearer</name>
    <dbReference type="NCBI Taxonomy" id="188132"/>
    <lineage>
        <taxon>Eukaryota</taxon>
        <taxon>Metazoa</taxon>
        <taxon>Chordata</taxon>
        <taxon>Craniata</taxon>
        <taxon>Vertebrata</taxon>
        <taxon>Euteleostomi</taxon>
        <taxon>Actinopterygii</taxon>
        <taxon>Neopterygii</taxon>
        <taxon>Teleostei</taxon>
        <taxon>Neoteleostei</taxon>
        <taxon>Acanthomorphata</taxon>
        <taxon>Ovalentaria</taxon>
        <taxon>Atherinomorphae</taxon>
        <taxon>Cyprinodontiformes</taxon>
        <taxon>Poeciliidae</taxon>
        <taxon>Poeciliinae</taxon>
        <taxon>Poeciliopsis</taxon>
    </lineage>
</organism>
<name>A0A0S7EQU8_9TELE</name>